<gene>
    <name evidence="2" type="ORF">BP5796_07901</name>
</gene>
<dbReference type="Pfam" id="PF06985">
    <property type="entry name" value="HET"/>
    <property type="match status" value="1"/>
</dbReference>
<keyword evidence="3" id="KW-1185">Reference proteome</keyword>
<accession>A0A3D8RCT7</accession>
<proteinExistence type="predicted"/>
<reference evidence="2 3" key="1">
    <citation type="journal article" date="2018" name="IMA Fungus">
        <title>IMA Genome-F 9: Draft genome sequence of Annulohypoxylon stygium, Aspergillus mulundensis, Berkeleyomyces basicola (syn. Thielaviopsis basicola), Ceratocystis smalleyi, two Cercospora beticola strains, Coleophoma cylindrospora, Fusarium fracticaudum, Phialophora cf. hyalina, and Morchella septimelata.</title>
        <authorList>
            <person name="Wingfield B.D."/>
            <person name="Bills G.F."/>
            <person name="Dong Y."/>
            <person name="Huang W."/>
            <person name="Nel W.J."/>
            <person name="Swalarsk-Parry B.S."/>
            <person name="Vaghefi N."/>
            <person name="Wilken P.M."/>
            <person name="An Z."/>
            <person name="de Beer Z.W."/>
            <person name="De Vos L."/>
            <person name="Chen L."/>
            <person name="Duong T.A."/>
            <person name="Gao Y."/>
            <person name="Hammerbacher A."/>
            <person name="Kikkert J.R."/>
            <person name="Li Y."/>
            <person name="Li H."/>
            <person name="Li K."/>
            <person name="Li Q."/>
            <person name="Liu X."/>
            <person name="Ma X."/>
            <person name="Naidoo K."/>
            <person name="Pethybridge S.J."/>
            <person name="Sun J."/>
            <person name="Steenkamp E.T."/>
            <person name="van der Nest M.A."/>
            <person name="van Wyk S."/>
            <person name="Wingfield M.J."/>
            <person name="Xiong C."/>
            <person name="Yue Q."/>
            <person name="Zhang X."/>
        </authorList>
    </citation>
    <scope>NUCLEOTIDE SEQUENCE [LARGE SCALE GENOMIC DNA]</scope>
    <source>
        <strain evidence="2 3">BP5796</strain>
    </source>
</reference>
<dbReference type="PANTHER" id="PTHR24148:SF73">
    <property type="entry name" value="HET DOMAIN PROTEIN (AFU_ORTHOLOGUE AFUA_8G01020)"/>
    <property type="match status" value="1"/>
</dbReference>
<dbReference type="PANTHER" id="PTHR24148">
    <property type="entry name" value="ANKYRIN REPEAT DOMAIN-CONTAINING PROTEIN 39 HOMOLOG-RELATED"/>
    <property type="match status" value="1"/>
</dbReference>
<feature type="domain" description="Heterokaryon incompatibility" evidence="1">
    <location>
        <begin position="113"/>
        <end position="270"/>
    </location>
</feature>
<evidence type="ECO:0000259" key="1">
    <source>
        <dbReference type="Pfam" id="PF06985"/>
    </source>
</evidence>
<protein>
    <recommendedName>
        <fullName evidence="1">Heterokaryon incompatibility domain-containing protein</fullName>
    </recommendedName>
</protein>
<evidence type="ECO:0000313" key="3">
    <source>
        <dbReference type="Proteomes" id="UP000256328"/>
    </source>
</evidence>
<dbReference type="InterPro" id="IPR052895">
    <property type="entry name" value="HetReg/Transcr_Mod"/>
</dbReference>
<dbReference type="InterPro" id="IPR010730">
    <property type="entry name" value="HET"/>
</dbReference>
<comment type="caution">
    <text evidence="2">The sequence shown here is derived from an EMBL/GenBank/DDBJ whole genome shotgun (WGS) entry which is preliminary data.</text>
</comment>
<dbReference type="AlphaFoldDB" id="A0A3D8RCT7"/>
<dbReference type="Proteomes" id="UP000256328">
    <property type="component" value="Unassembled WGS sequence"/>
</dbReference>
<sequence length="714" mass="80844">MFKQRSGVLEKVRDDCKYLYDSGSPSVTHDVKSCPSPAPLTPECCPVVDIRSIAPSTVMPEDMSHAMDGNASDGEAIGDRCYPEIDKILGIFDSWCSCLSGTLATVLSSATSLQKVWLNGILVEVRKNLHDALEALYATCNGNQRSLWIDALCINQINLLERNHQVQMMGSIYVTARRVLVWLGRPSVDIPDDMAVSRSFSKMGAAGSSPGFGLVRSAIRFLGHWNFDNEKFKTTFGLAYPYHNGYLHHWEHLAELCNIGYWSRIWIVQEVGLARTIHILFGFDVLEWDAFSSLRQWLDNNSLGSSVHEVPRRLDEAINSIKDSMPAHLDRQWIYPRLVPSFESLLLTCRYSICQDPRDKIYGLLGLAKDVSEGDICIDYQQTPLELYESVLCYYLSKPFHQDSCLRLEKSQRNVARFNQLVLQILQSGSQKLNSLDSSIEKFLRTSEGTRRLFKIDASDPEKIEILHKWNLPSELTIRLPILNPRTQTPVDPPRWKEERDVNTEKLSAVLDIGGYSELRKLVPFMAANGDIGLAPDCIRATDSLCRLVDCNGAAVIVRAMDSKDGEYPSFRTICRSIVGKRLSHDGTRTDPPPSVGIMPKLGLRCTFSLFGRYQAYFSSTAFHAITRSYDWGMLNEYEDLTRISRESLPKWRQDLHRHRTVIPSKLESTSNYSVFAPLEIILSDYQRIRALGGIRDDEYSFGVSMAEAYLSRF</sequence>
<name>A0A3D8RCT7_9HELO</name>
<dbReference type="EMBL" id="PDLN01000011">
    <property type="protein sequence ID" value="RDW71867.1"/>
    <property type="molecule type" value="Genomic_DNA"/>
</dbReference>
<dbReference type="OrthoDB" id="3564572at2759"/>
<organism evidence="2 3">
    <name type="scientific">Coleophoma crateriformis</name>
    <dbReference type="NCBI Taxonomy" id="565419"/>
    <lineage>
        <taxon>Eukaryota</taxon>
        <taxon>Fungi</taxon>
        <taxon>Dikarya</taxon>
        <taxon>Ascomycota</taxon>
        <taxon>Pezizomycotina</taxon>
        <taxon>Leotiomycetes</taxon>
        <taxon>Helotiales</taxon>
        <taxon>Dermateaceae</taxon>
        <taxon>Coleophoma</taxon>
    </lineage>
</organism>
<evidence type="ECO:0000313" key="2">
    <source>
        <dbReference type="EMBL" id="RDW71867.1"/>
    </source>
</evidence>